<dbReference type="InterPro" id="IPR006099">
    <property type="entry name" value="MeMalonylCoA_mutase_a/b_cat"/>
</dbReference>
<dbReference type="EMBL" id="VCEI01000021">
    <property type="protein sequence ID" value="TLU94741.1"/>
    <property type="molecule type" value="Genomic_DNA"/>
</dbReference>
<accession>A0A5R9KFC2</accession>
<protein>
    <recommendedName>
        <fullName evidence="1">Methylmalonyl-CoA mutase alpha/beta chain catalytic domain-containing protein</fullName>
    </recommendedName>
</protein>
<dbReference type="OrthoDB" id="9762378at2"/>
<evidence type="ECO:0000259" key="1">
    <source>
        <dbReference type="Pfam" id="PF01642"/>
    </source>
</evidence>
<dbReference type="RefSeq" id="WP_138281367.1">
    <property type="nucleotide sequence ID" value="NZ_BMGE01000002.1"/>
</dbReference>
<dbReference type="Gene3D" id="3.20.20.240">
    <property type="entry name" value="Methylmalonyl-CoA mutase"/>
    <property type="match status" value="1"/>
</dbReference>
<comment type="caution">
    <text evidence="2">The sequence shown here is derived from an EMBL/GenBank/DDBJ whole genome shotgun (WGS) entry which is preliminary data.</text>
</comment>
<keyword evidence="3" id="KW-1185">Reference proteome</keyword>
<gene>
    <name evidence="2" type="ORF">FEM55_10995</name>
</gene>
<name>A0A5R9KFC2_9BACT</name>
<dbReference type="PANTHER" id="PTHR48101:SF1">
    <property type="entry name" value="METHYLMALONYL-COA MUTASE, LARGE SUBUNIT"/>
    <property type="match status" value="1"/>
</dbReference>
<evidence type="ECO:0000313" key="3">
    <source>
        <dbReference type="Proteomes" id="UP000309788"/>
    </source>
</evidence>
<dbReference type="Pfam" id="PF01642">
    <property type="entry name" value="MM_CoA_mutase"/>
    <property type="match status" value="1"/>
</dbReference>
<dbReference type="GO" id="GO:0031419">
    <property type="term" value="F:cobalamin binding"/>
    <property type="evidence" value="ECO:0007669"/>
    <property type="project" value="InterPro"/>
</dbReference>
<dbReference type="PANTHER" id="PTHR48101">
    <property type="entry name" value="METHYLMALONYL-COA MUTASE, MITOCHONDRIAL-RELATED"/>
    <property type="match status" value="1"/>
</dbReference>
<dbReference type="AlphaFoldDB" id="A0A5R9KFC2"/>
<reference evidence="2 3" key="1">
    <citation type="submission" date="2019-05" db="EMBL/GenBank/DDBJ databases">
        <authorList>
            <person name="Qu J.-H."/>
        </authorList>
    </citation>
    <scope>NUCLEOTIDE SEQUENCE [LARGE SCALE GENOMIC DNA]</scope>
    <source>
        <strain evidence="2 3">Z12</strain>
    </source>
</reference>
<evidence type="ECO:0000313" key="2">
    <source>
        <dbReference type="EMBL" id="TLU94741.1"/>
    </source>
</evidence>
<dbReference type="Proteomes" id="UP000309788">
    <property type="component" value="Unassembled WGS sequence"/>
</dbReference>
<dbReference type="GO" id="GO:0016866">
    <property type="term" value="F:intramolecular transferase activity"/>
    <property type="evidence" value="ECO:0007669"/>
    <property type="project" value="InterPro"/>
</dbReference>
<organism evidence="2 3">
    <name type="scientific">Dyadobacter sediminis</name>
    <dbReference type="NCBI Taxonomy" id="1493691"/>
    <lineage>
        <taxon>Bacteria</taxon>
        <taxon>Pseudomonadati</taxon>
        <taxon>Bacteroidota</taxon>
        <taxon>Cytophagia</taxon>
        <taxon>Cytophagales</taxon>
        <taxon>Spirosomataceae</taxon>
        <taxon>Dyadobacter</taxon>
    </lineage>
</organism>
<feature type="domain" description="Methylmalonyl-CoA mutase alpha/beta chain catalytic" evidence="1">
    <location>
        <begin position="150"/>
        <end position="431"/>
    </location>
</feature>
<dbReference type="InterPro" id="IPR016176">
    <property type="entry name" value="Cbl-dep_enz_cat"/>
</dbReference>
<dbReference type="SUPFAM" id="SSF51703">
    <property type="entry name" value="Cobalamin (vitamin B12)-dependent enzymes"/>
    <property type="match status" value="1"/>
</dbReference>
<proteinExistence type="predicted"/>
<sequence>MKIQAGLSEQNGISPKAIWEIQARKELKGNTGKLDAWKIGPDLHLEPYATNEDCTDERINEIQLCQKHTPGWLNMPWLHVNEPQSVKYSVENALKQGADAILLKIDQPDLLQSDPLRHLLSNSENTVFLQTPEYPEFLLREIYKSTSLNCKGGIAFDPVANWMRTGTHFSGSVQSIASLLKNAGSKEDFRPVMIESHVFHYSGATPVQELAFLIASTVTYLDYLTDAGIPAQKVFENLYFSVPAGMQFLTEIAKFRALRYLFSKIGRAYHVPDRQGKAFVHATTSSFYYAEKSPHNNVVRATSEAMSAVAGGCNALTVLPFNHHSGQFHELPDRIARNVSNILAHESLLNQVADPASGSYMLETMTLKLADAAWELFLETEEKGGLESCFEKGFIQNELDKSLKMCAEAFSSDKILVGVNKFEEQESDNSFRNEEKAFFKEDKNGLRLLKDINLSQLIRS</sequence>